<keyword evidence="7 10" id="KW-0119">Carbohydrate metabolism</keyword>
<dbReference type="InterPro" id="IPR013783">
    <property type="entry name" value="Ig-like_fold"/>
</dbReference>
<evidence type="ECO:0000256" key="10">
    <source>
        <dbReference type="RuleBase" id="RU361161"/>
    </source>
</evidence>
<evidence type="ECO:0000256" key="8">
    <source>
        <dbReference type="ARBA" id="ARBA00023295"/>
    </source>
</evidence>
<dbReference type="EC" id="3.2.1.21" evidence="4 10"/>
<sequence length="837" mass="91774">MSPSGKGNEESFITTTLSQLTIEEKVSFLSGSSFVAATGVPRLDIPAINLVDSVNGVKGTSHINGTPTLCFPSTTCLGSTWNPSLIKEMGTELAIQAKYKNASVILGPTVNIHRDPRGGRNFECFSEDPLLTGRLAAALINGIQEGGVAACPKHFVGNESETKRRFYRVEAEKRTMREIYLAAFQHLLRESTPWALMTAYNKVEGVYCSENPIIRNVLRDEWGFEGCVMSDWFGTRSGVPALNAGLDLEMPGPSVFRGMQLVEEVKQGKMREEIIDERVRRVLGLIHKTSASHSKGEERSVVDEKANLLARRVASEGIVLLKNEDSVLPLKFDGGMKVAVIGSAATDPPIGGGGSAKVPPQYVQAPFDCITSAHPDPSLLSYSLGCKAHCTVPGIPLELLSARNDQRGIDVRYFVNGKDDPVLEEFLPSAQVAMLGFLKPPLTQETFSHFTVSTTITPTSAGNHTLAVQATGSFQLFVNDKLILRDDMQPPPSVEDFLFVPEALERKVSVPMEAHKPYLLKAVVQAYVPLEETGEPRVHAAKFCFQEEYSEPVLRSEAVEVASSADISVIFAGRNAEMESEGFDLTSIKLPSNQEQLIVDVAKASKKTVLVLYGGNPIDVSAYKDLVDAILFTHFPGQEGGQAIVDVLTGKICPSGRLATSWPMKLEDVPTFGHFPAERKCDGEWEIGYAEGLRVGYRAEADGYAPRYRFGFGLSYTRFQYSSLTCATSADGVLLLEVRVENVGAVAGSDVVQVYISEVKSVVWRPREELKGFEKVWLESGETKTVRIEIGKRLAFSWWDDRQGGECWRAEPGEFKVRIGELSASFMLEEGFSWWGL</sequence>
<dbReference type="PROSITE" id="PS00775">
    <property type="entry name" value="GLYCOSYL_HYDROL_F3"/>
    <property type="match status" value="1"/>
</dbReference>
<keyword evidence="13" id="KW-1185">Reference proteome</keyword>
<dbReference type="EMBL" id="FJOG01000077">
    <property type="protein sequence ID" value="CZR69677.1"/>
    <property type="molecule type" value="Genomic_DNA"/>
</dbReference>
<dbReference type="InterPro" id="IPR011658">
    <property type="entry name" value="PA14_dom"/>
</dbReference>
<feature type="domain" description="PA14" evidence="11">
    <location>
        <begin position="404"/>
        <end position="558"/>
    </location>
</feature>
<evidence type="ECO:0000256" key="9">
    <source>
        <dbReference type="ARBA" id="ARBA00023326"/>
    </source>
</evidence>
<dbReference type="InterPro" id="IPR002772">
    <property type="entry name" value="Glyco_hydro_3_C"/>
</dbReference>
<evidence type="ECO:0000256" key="2">
    <source>
        <dbReference type="ARBA" id="ARBA00004987"/>
    </source>
</evidence>
<evidence type="ECO:0000256" key="4">
    <source>
        <dbReference type="ARBA" id="ARBA00012744"/>
    </source>
</evidence>
<dbReference type="InterPro" id="IPR037524">
    <property type="entry name" value="PA14/GLEYA"/>
</dbReference>
<protein>
    <recommendedName>
        <fullName evidence="4 10">beta-glucosidase</fullName>
        <ecNumber evidence="4 10">3.2.1.21</ecNumber>
    </recommendedName>
</protein>
<gene>
    <name evidence="12" type="ORF">PAC_19577</name>
</gene>
<dbReference type="InterPro" id="IPR026891">
    <property type="entry name" value="Fn3-like"/>
</dbReference>
<evidence type="ECO:0000256" key="3">
    <source>
        <dbReference type="ARBA" id="ARBA00005336"/>
    </source>
</evidence>
<dbReference type="FunFam" id="2.60.40.10:FF:000495">
    <property type="entry name" value="Periplasmic beta-glucosidase"/>
    <property type="match status" value="1"/>
</dbReference>
<evidence type="ECO:0000259" key="11">
    <source>
        <dbReference type="PROSITE" id="PS51820"/>
    </source>
</evidence>
<dbReference type="Proteomes" id="UP000184330">
    <property type="component" value="Unassembled WGS sequence"/>
</dbReference>
<dbReference type="SUPFAM" id="SSF52279">
    <property type="entry name" value="Beta-D-glucan exohydrolase, C-terminal domain"/>
    <property type="match status" value="1"/>
</dbReference>
<dbReference type="InterPro" id="IPR050288">
    <property type="entry name" value="Cellulose_deg_GH3"/>
</dbReference>
<dbReference type="STRING" id="576137.A0A1L7XXE3"/>
<dbReference type="Gene3D" id="2.60.40.10">
    <property type="entry name" value="Immunoglobulins"/>
    <property type="match status" value="1"/>
</dbReference>
<dbReference type="InterPro" id="IPR019800">
    <property type="entry name" value="Glyco_hydro_3_AS"/>
</dbReference>
<dbReference type="InterPro" id="IPR036962">
    <property type="entry name" value="Glyco_hydro_3_N_sf"/>
</dbReference>
<accession>A0A1L7XXE3</accession>
<dbReference type="PRINTS" id="PR00133">
    <property type="entry name" value="GLHYDRLASE3"/>
</dbReference>
<dbReference type="GO" id="GO:0030245">
    <property type="term" value="P:cellulose catabolic process"/>
    <property type="evidence" value="ECO:0007669"/>
    <property type="project" value="UniProtKB-UniPathway"/>
</dbReference>
<dbReference type="Gene3D" id="3.40.50.1700">
    <property type="entry name" value="Glycoside hydrolase family 3 C-terminal domain"/>
    <property type="match status" value="1"/>
</dbReference>
<dbReference type="Pfam" id="PF00933">
    <property type="entry name" value="Glyco_hydro_3"/>
    <property type="match status" value="1"/>
</dbReference>
<dbReference type="Pfam" id="PF14310">
    <property type="entry name" value="Fn3-like"/>
    <property type="match status" value="1"/>
</dbReference>
<evidence type="ECO:0000256" key="1">
    <source>
        <dbReference type="ARBA" id="ARBA00000448"/>
    </source>
</evidence>
<reference evidence="12 13" key="1">
    <citation type="submission" date="2016-03" db="EMBL/GenBank/DDBJ databases">
        <authorList>
            <person name="Ploux O."/>
        </authorList>
    </citation>
    <scope>NUCLEOTIDE SEQUENCE [LARGE SCALE GENOMIC DNA]</scope>
    <source>
        <strain evidence="12 13">UAMH 11012</strain>
    </source>
</reference>
<comment type="catalytic activity">
    <reaction evidence="1 10">
        <text>Hydrolysis of terminal, non-reducing beta-D-glucosyl residues with release of beta-D-glucose.</text>
        <dbReference type="EC" id="3.2.1.21"/>
    </reaction>
</comment>
<name>A0A1L7XXE3_9HELO</name>
<dbReference type="Pfam" id="PF07691">
    <property type="entry name" value="PA14"/>
    <property type="match status" value="1"/>
</dbReference>
<comment type="similarity">
    <text evidence="3 10">Belongs to the glycosyl hydrolase 3 family.</text>
</comment>
<comment type="pathway">
    <text evidence="2 10">Glycan metabolism; cellulose degradation.</text>
</comment>
<dbReference type="Pfam" id="PF01915">
    <property type="entry name" value="Glyco_hydro_3_C"/>
    <property type="match status" value="1"/>
</dbReference>
<dbReference type="InterPro" id="IPR001764">
    <property type="entry name" value="Glyco_hydro_3_N"/>
</dbReference>
<dbReference type="PANTHER" id="PTHR42715:SF10">
    <property type="entry name" value="BETA-GLUCOSIDASE"/>
    <property type="match status" value="1"/>
</dbReference>
<dbReference type="InterPro" id="IPR017853">
    <property type="entry name" value="GH"/>
</dbReference>
<dbReference type="PROSITE" id="PS51820">
    <property type="entry name" value="PA14"/>
    <property type="match status" value="1"/>
</dbReference>
<dbReference type="Gene3D" id="2.60.120.260">
    <property type="entry name" value="Galactose-binding domain-like"/>
    <property type="match status" value="1"/>
</dbReference>
<keyword evidence="9 10" id="KW-0624">Polysaccharide degradation</keyword>
<keyword evidence="6" id="KW-0325">Glycoprotein</keyword>
<keyword evidence="5 10" id="KW-0378">Hydrolase</keyword>
<evidence type="ECO:0000256" key="5">
    <source>
        <dbReference type="ARBA" id="ARBA00022801"/>
    </source>
</evidence>
<dbReference type="SMART" id="SM01217">
    <property type="entry name" value="Fn3_like"/>
    <property type="match status" value="1"/>
</dbReference>
<dbReference type="UniPathway" id="UPA00696"/>
<evidence type="ECO:0000256" key="6">
    <source>
        <dbReference type="ARBA" id="ARBA00023180"/>
    </source>
</evidence>
<keyword evidence="8 10" id="KW-0326">Glycosidase</keyword>
<evidence type="ECO:0000313" key="12">
    <source>
        <dbReference type="EMBL" id="CZR69677.1"/>
    </source>
</evidence>
<evidence type="ECO:0000256" key="7">
    <source>
        <dbReference type="ARBA" id="ARBA00023277"/>
    </source>
</evidence>
<organism evidence="12 13">
    <name type="scientific">Phialocephala subalpina</name>
    <dbReference type="NCBI Taxonomy" id="576137"/>
    <lineage>
        <taxon>Eukaryota</taxon>
        <taxon>Fungi</taxon>
        <taxon>Dikarya</taxon>
        <taxon>Ascomycota</taxon>
        <taxon>Pezizomycotina</taxon>
        <taxon>Leotiomycetes</taxon>
        <taxon>Helotiales</taxon>
        <taxon>Mollisiaceae</taxon>
        <taxon>Phialocephala</taxon>
        <taxon>Phialocephala fortinii species complex</taxon>
    </lineage>
</organism>
<dbReference type="PANTHER" id="PTHR42715">
    <property type="entry name" value="BETA-GLUCOSIDASE"/>
    <property type="match status" value="1"/>
</dbReference>
<dbReference type="SUPFAM" id="SSF56988">
    <property type="entry name" value="Anthrax protective antigen"/>
    <property type="match status" value="1"/>
</dbReference>
<proteinExistence type="inferred from homology"/>
<dbReference type="Gene3D" id="3.20.20.300">
    <property type="entry name" value="Glycoside hydrolase, family 3, N-terminal domain"/>
    <property type="match status" value="1"/>
</dbReference>
<evidence type="ECO:0000313" key="13">
    <source>
        <dbReference type="Proteomes" id="UP000184330"/>
    </source>
</evidence>
<dbReference type="AlphaFoldDB" id="A0A1L7XXE3"/>
<dbReference type="SUPFAM" id="SSF51445">
    <property type="entry name" value="(Trans)glycosidases"/>
    <property type="match status" value="1"/>
</dbReference>
<dbReference type="GO" id="GO:0008422">
    <property type="term" value="F:beta-glucosidase activity"/>
    <property type="evidence" value="ECO:0007669"/>
    <property type="project" value="UniProtKB-EC"/>
</dbReference>
<dbReference type="InterPro" id="IPR036881">
    <property type="entry name" value="Glyco_hydro_3_C_sf"/>
</dbReference>
<dbReference type="OrthoDB" id="10036721at2759"/>